<dbReference type="Gene3D" id="1.10.630.10">
    <property type="entry name" value="Cytochrome P450"/>
    <property type="match status" value="1"/>
</dbReference>
<feature type="region of interest" description="Disordered" evidence="8">
    <location>
        <begin position="1"/>
        <end position="25"/>
    </location>
</feature>
<dbReference type="SUPFAM" id="SSF48264">
    <property type="entry name" value="Cytochrome P450"/>
    <property type="match status" value="1"/>
</dbReference>
<accession>A0A5D3F9N4</accession>
<evidence type="ECO:0000256" key="1">
    <source>
        <dbReference type="ARBA" id="ARBA00010617"/>
    </source>
</evidence>
<dbReference type="GO" id="GO:0016705">
    <property type="term" value="F:oxidoreductase activity, acting on paired donors, with incorporation or reduction of molecular oxygen"/>
    <property type="evidence" value="ECO:0007669"/>
    <property type="project" value="InterPro"/>
</dbReference>
<evidence type="ECO:0000256" key="2">
    <source>
        <dbReference type="ARBA" id="ARBA00022617"/>
    </source>
</evidence>
<name>A0A5D3F9N4_9ACTN</name>
<proteinExistence type="inferred from homology"/>
<protein>
    <submittedName>
        <fullName evidence="9">Cytochrome P450</fullName>
    </submittedName>
</protein>
<dbReference type="GO" id="GO:0004497">
    <property type="term" value="F:monooxygenase activity"/>
    <property type="evidence" value="ECO:0007669"/>
    <property type="project" value="UniProtKB-KW"/>
</dbReference>
<evidence type="ECO:0000313" key="10">
    <source>
        <dbReference type="Proteomes" id="UP000323505"/>
    </source>
</evidence>
<evidence type="ECO:0000256" key="7">
    <source>
        <dbReference type="RuleBase" id="RU000461"/>
    </source>
</evidence>
<keyword evidence="4 7" id="KW-0560">Oxidoreductase</keyword>
<organism evidence="9 10">
    <name type="scientific">Actinomadura decatromicini</name>
    <dbReference type="NCBI Taxonomy" id="2604572"/>
    <lineage>
        <taxon>Bacteria</taxon>
        <taxon>Bacillati</taxon>
        <taxon>Actinomycetota</taxon>
        <taxon>Actinomycetes</taxon>
        <taxon>Streptosporangiales</taxon>
        <taxon>Thermomonosporaceae</taxon>
        <taxon>Actinomadura</taxon>
    </lineage>
</organism>
<dbReference type="PROSITE" id="PS00086">
    <property type="entry name" value="CYTOCHROME_P450"/>
    <property type="match status" value="1"/>
</dbReference>
<evidence type="ECO:0000313" key="9">
    <source>
        <dbReference type="EMBL" id="TYK44055.1"/>
    </source>
</evidence>
<dbReference type="PANTHER" id="PTHR46696">
    <property type="entry name" value="P450, PUTATIVE (EUROFUNG)-RELATED"/>
    <property type="match status" value="1"/>
</dbReference>
<reference evidence="9 10" key="1">
    <citation type="submission" date="2019-08" db="EMBL/GenBank/DDBJ databases">
        <title>Actinomadura sp. nov. CYP1-5 isolated from mountain soil.</title>
        <authorList>
            <person name="Songsumanus A."/>
            <person name="Kuncharoen N."/>
            <person name="Kudo T."/>
            <person name="Yuki M."/>
            <person name="Igarashi Y."/>
            <person name="Tanasupawat S."/>
        </authorList>
    </citation>
    <scope>NUCLEOTIDE SEQUENCE [LARGE SCALE GENOMIC DNA]</scope>
    <source>
        <strain evidence="9 10">CYP1-5</strain>
    </source>
</reference>
<comment type="similarity">
    <text evidence="1 7">Belongs to the cytochrome P450 family.</text>
</comment>
<evidence type="ECO:0000256" key="3">
    <source>
        <dbReference type="ARBA" id="ARBA00022723"/>
    </source>
</evidence>
<sequence length="413" mass="44977">MRTSEDGDPFVIDPTGRDVHGDASRIRGRGPAARVVLPGGVGAWAVSSPAVLRRLLTDGRVSKDAHLHWPPLINGEVGPGWPLFAWVVVRNMFTAYGEDHRRLRRLVSSAFTTRRTAALRPRVEAIVTALLDELDAAATGEPVDLRDRYAYPLPIQVICELFGVEDPDAREEIRRCVDVFFRTTTAPEEAAAALPRMREVLRGLVQEKRARPTDDLSSALIAARDGGSALSEEELVDTLTLFLSAGHETTVNLLDNAVHAMLTHPAQLAMVRAGQATWDDVIEETLRAEPPVANLPLRFAVEDIQVDDDTTIGKAEAILVCLAAAGRDPDVHGADADLFDITRADKEHLAFGYGVHHCLGAPLARLEASIALPALFTRFPDLTLAAQPSELRPLDSFISNGHRTLPVLLRPTD</sequence>
<evidence type="ECO:0000256" key="6">
    <source>
        <dbReference type="ARBA" id="ARBA00023033"/>
    </source>
</evidence>
<feature type="compositionally biased region" description="Basic and acidic residues" evidence="8">
    <location>
        <begin position="15"/>
        <end position="25"/>
    </location>
</feature>
<dbReference type="InterPro" id="IPR001128">
    <property type="entry name" value="Cyt_P450"/>
</dbReference>
<dbReference type="AlphaFoldDB" id="A0A5D3F9N4"/>
<keyword evidence="2 7" id="KW-0349">Heme</keyword>
<keyword evidence="5 7" id="KW-0408">Iron</keyword>
<dbReference type="PRINTS" id="PR00359">
    <property type="entry name" value="BP450"/>
</dbReference>
<dbReference type="InterPro" id="IPR002397">
    <property type="entry name" value="Cyt_P450_B"/>
</dbReference>
<comment type="caution">
    <text evidence="9">The sequence shown here is derived from an EMBL/GenBank/DDBJ whole genome shotgun (WGS) entry which is preliminary data.</text>
</comment>
<dbReference type="GO" id="GO:0005506">
    <property type="term" value="F:iron ion binding"/>
    <property type="evidence" value="ECO:0007669"/>
    <property type="project" value="InterPro"/>
</dbReference>
<dbReference type="Proteomes" id="UP000323505">
    <property type="component" value="Unassembled WGS sequence"/>
</dbReference>
<dbReference type="CDD" id="cd11029">
    <property type="entry name" value="CYP107-like"/>
    <property type="match status" value="1"/>
</dbReference>
<gene>
    <name evidence="9" type="ORF">FXF68_35665</name>
</gene>
<dbReference type="GO" id="GO:0020037">
    <property type="term" value="F:heme binding"/>
    <property type="evidence" value="ECO:0007669"/>
    <property type="project" value="InterPro"/>
</dbReference>
<evidence type="ECO:0000256" key="5">
    <source>
        <dbReference type="ARBA" id="ARBA00023004"/>
    </source>
</evidence>
<evidence type="ECO:0000256" key="4">
    <source>
        <dbReference type="ARBA" id="ARBA00023002"/>
    </source>
</evidence>
<dbReference type="FunFam" id="1.10.630.10:FF:000018">
    <property type="entry name" value="Cytochrome P450 monooxygenase"/>
    <property type="match status" value="1"/>
</dbReference>
<keyword evidence="3 7" id="KW-0479">Metal-binding</keyword>
<keyword evidence="10" id="KW-1185">Reference proteome</keyword>
<dbReference type="PRINTS" id="PR00385">
    <property type="entry name" value="P450"/>
</dbReference>
<dbReference type="PANTHER" id="PTHR46696:SF1">
    <property type="entry name" value="CYTOCHROME P450 YJIB-RELATED"/>
    <property type="match status" value="1"/>
</dbReference>
<dbReference type="InterPro" id="IPR036396">
    <property type="entry name" value="Cyt_P450_sf"/>
</dbReference>
<keyword evidence="6 7" id="KW-0503">Monooxygenase</keyword>
<dbReference type="Pfam" id="PF00067">
    <property type="entry name" value="p450"/>
    <property type="match status" value="1"/>
</dbReference>
<evidence type="ECO:0000256" key="8">
    <source>
        <dbReference type="SAM" id="MobiDB-lite"/>
    </source>
</evidence>
<dbReference type="EMBL" id="VSRQ01000009">
    <property type="protein sequence ID" value="TYK44055.1"/>
    <property type="molecule type" value="Genomic_DNA"/>
</dbReference>
<dbReference type="InterPro" id="IPR017972">
    <property type="entry name" value="Cyt_P450_CS"/>
</dbReference>